<dbReference type="KEGG" id="nmv:NITMOv2_3284"/>
<dbReference type="EMBL" id="CP011801">
    <property type="protein sequence ID" value="ALA59677.1"/>
    <property type="molecule type" value="Genomic_DNA"/>
</dbReference>
<organism evidence="1 2">
    <name type="scientific">Nitrospira moscoviensis</name>
    <dbReference type="NCBI Taxonomy" id="42253"/>
    <lineage>
        <taxon>Bacteria</taxon>
        <taxon>Pseudomonadati</taxon>
        <taxon>Nitrospirota</taxon>
        <taxon>Nitrospiria</taxon>
        <taxon>Nitrospirales</taxon>
        <taxon>Nitrospiraceae</taxon>
        <taxon>Nitrospira</taxon>
    </lineage>
</organism>
<gene>
    <name evidence="1" type="ORF">NITMOv2_3284</name>
</gene>
<sequence length="120" mass="13219">MAVRLNITMDDDVYARLKKQVPPKKPSSFISAAVRAKLLPVLSERLHAAAFVLRAAETLRAGCSSGKASDVEALQCSCVEEPGVRGDQDRRLVEVVLELESRSKMDRVEGAERMPLQKRA</sequence>
<dbReference type="Proteomes" id="UP000069205">
    <property type="component" value="Chromosome"/>
</dbReference>
<protein>
    <submittedName>
        <fullName evidence="1">Uncharacterized protein</fullName>
    </submittedName>
</protein>
<proteinExistence type="predicted"/>
<accession>A0A0K2GGC3</accession>
<evidence type="ECO:0000313" key="2">
    <source>
        <dbReference type="Proteomes" id="UP000069205"/>
    </source>
</evidence>
<dbReference type="AlphaFoldDB" id="A0A0K2GGC3"/>
<keyword evidence="2" id="KW-1185">Reference proteome</keyword>
<evidence type="ECO:0000313" key="1">
    <source>
        <dbReference type="EMBL" id="ALA59677.1"/>
    </source>
</evidence>
<reference evidence="1 2" key="1">
    <citation type="journal article" date="2015" name="Proc. Natl. Acad. Sci. U.S.A.">
        <title>Expanded metabolic versatility of ubiquitous nitrite-oxidizing bacteria from the genus Nitrospira.</title>
        <authorList>
            <person name="Koch H."/>
            <person name="Lucker S."/>
            <person name="Albertsen M."/>
            <person name="Kitzinger K."/>
            <person name="Herbold C."/>
            <person name="Spieck E."/>
            <person name="Nielsen P.H."/>
            <person name="Wagner M."/>
            <person name="Daims H."/>
        </authorList>
    </citation>
    <scope>NUCLEOTIDE SEQUENCE [LARGE SCALE GENOMIC DNA]</scope>
    <source>
        <strain evidence="1 2">NSP M-1</strain>
    </source>
</reference>
<name>A0A0K2GGC3_NITMO</name>